<feature type="domain" description="GP-PDE" evidence="1">
    <location>
        <begin position="17"/>
        <end position="266"/>
    </location>
</feature>
<comment type="caution">
    <text evidence="2">The sequence shown here is derived from an EMBL/GenBank/DDBJ whole genome shotgun (WGS) entry which is preliminary data.</text>
</comment>
<dbReference type="InterPro" id="IPR030395">
    <property type="entry name" value="GP_PDE_dom"/>
</dbReference>
<dbReference type="Gene3D" id="3.20.20.190">
    <property type="entry name" value="Phosphatidylinositol (PI) phosphodiesterase"/>
    <property type="match status" value="1"/>
</dbReference>
<sequence length="266" mass="28588">MTSPPAFSLRPPGLVLPRIMGHRGAKALAPENTLASLKAAAAAGVTWVEFDVMLTSDGQPVLFHDDTLKRTTGVAGAMAETPLAVVQDLDASHGFGRRYGRRAEAGFRGRADCRVPSLEQTVACLLDLGLTPNVEIKSSPGLAKETAEVTLTRLLGLWPGDRLPPLISSFERESLAAASRVAPQWPRGFLAEKLPADWRDAMAALDCASLHLYWRRTRKADVQAAKAAGYAVAVYTVNGLRAGRRLLDKGVDCLITDRPDRLLAAL</sequence>
<evidence type="ECO:0000313" key="2">
    <source>
        <dbReference type="EMBL" id="NIA72172.1"/>
    </source>
</evidence>
<gene>
    <name evidence="2" type="ORF">HBA54_26635</name>
</gene>
<dbReference type="AlphaFoldDB" id="A0A967F374"/>
<keyword evidence="3" id="KW-1185">Reference proteome</keyword>
<protein>
    <submittedName>
        <fullName evidence="2">Glycerophosphoryl diester phosphodiesterase</fullName>
    </submittedName>
</protein>
<dbReference type="PROSITE" id="PS51704">
    <property type="entry name" value="GP_PDE"/>
    <property type="match status" value="1"/>
</dbReference>
<evidence type="ECO:0000313" key="3">
    <source>
        <dbReference type="Proteomes" id="UP000761264"/>
    </source>
</evidence>
<dbReference type="GO" id="GO:0006629">
    <property type="term" value="P:lipid metabolic process"/>
    <property type="evidence" value="ECO:0007669"/>
    <property type="project" value="InterPro"/>
</dbReference>
<name>A0A967F374_9PROT</name>
<dbReference type="InterPro" id="IPR017946">
    <property type="entry name" value="PLC-like_Pdiesterase_TIM-brl"/>
</dbReference>
<dbReference type="RefSeq" id="WP_167231052.1">
    <property type="nucleotide sequence ID" value="NZ_JAAQPH010000034.1"/>
</dbReference>
<dbReference type="Proteomes" id="UP000761264">
    <property type="component" value="Unassembled WGS sequence"/>
</dbReference>
<reference evidence="2" key="1">
    <citation type="submission" date="2020-03" db="EMBL/GenBank/DDBJ databases">
        <title>Genome of Pelagibius litoralis DSM 21314T.</title>
        <authorList>
            <person name="Wang G."/>
        </authorList>
    </citation>
    <scope>NUCLEOTIDE SEQUENCE</scope>
    <source>
        <strain evidence="2">DSM 21314</strain>
    </source>
</reference>
<dbReference type="SUPFAM" id="SSF51695">
    <property type="entry name" value="PLC-like phosphodiesterases"/>
    <property type="match status" value="1"/>
</dbReference>
<proteinExistence type="predicted"/>
<dbReference type="PANTHER" id="PTHR46211">
    <property type="entry name" value="GLYCEROPHOSPHORYL DIESTER PHOSPHODIESTERASE"/>
    <property type="match status" value="1"/>
</dbReference>
<accession>A0A967F374</accession>
<dbReference type="EMBL" id="JAAQPH010000034">
    <property type="protein sequence ID" value="NIA72172.1"/>
    <property type="molecule type" value="Genomic_DNA"/>
</dbReference>
<dbReference type="Pfam" id="PF03009">
    <property type="entry name" value="GDPD"/>
    <property type="match status" value="1"/>
</dbReference>
<organism evidence="2 3">
    <name type="scientific">Pelagibius litoralis</name>
    <dbReference type="NCBI Taxonomy" id="374515"/>
    <lineage>
        <taxon>Bacteria</taxon>
        <taxon>Pseudomonadati</taxon>
        <taxon>Pseudomonadota</taxon>
        <taxon>Alphaproteobacteria</taxon>
        <taxon>Rhodospirillales</taxon>
        <taxon>Rhodovibrionaceae</taxon>
        <taxon>Pelagibius</taxon>
    </lineage>
</organism>
<evidence type="ECO:0000259" key="1">
    <source>
        <dbReference type="PROSITE" id="PS51704"/>
    </source>
</evidence>
<dbReference type="GO" id="GO:0008081">
    <property type="term" value="F:phosphoric diester hydrolase activity"/>
    <property type="evidence" value="ECO:0007669"/>
    <property type="project" value="InterPro"/>
</dbReference>
<dbReference type="PANTHER" id="PTHR46211:SF1">
    <property type="entry name" value="GLYCEROPHOSPHODIESTER PHOSPHODIESTERASE, CYTOPLASMIC"/>
    <property type="match status" value="1"/>
</dbReference>